<sequence length="787" mass="87951">MARHPSGLKHLPLCCGLSLPHSTSFALLLQDCIDSNSLRDGRCVHGRLLKSPFSSETFIQNRLLDAYAKCGSLEDARKLFDRMDHRNVFTWNSLIGALTKSGLLEEARRLFVSVPEPDQCSWNTMVSGFAQHGRFEEALEFFVAMHADDFVLNAYSFSSALSACAGLMDSRMGVQIHALISKSQLASDVYMGSALVDMYSKCRRPLDACRVFEGMKKRNVVSWNSLIACFEQNGPQNEALALFVRMMEGGVEHDEMTLASVVSACASLSAVKEGMQVHAQAIKHDKYREDLVLNNALVDMYAKCRRIREARSIFDRIPVRSVVSETSMISGYAKSSSVHDAEVVFLGMTERNIVAWNALIAGYTQNGEDEEALKLFLWLKRESVWPTHYTFGNILNACANLANLQLGKQAHAHVLKHGFRFEAGAVPDIFVGNSLVDMYLKSGSIDDGSKAFDKMIARDKVSWNAMIVGYAQNGLGEDALRLFRRMLVSGETPDHVTMIGVLSGCSHAGLVEEGRQYFWSMTKEYGLVPSQDHYTCMVDLLGRAGYLKEVEKFIHEMPIEPDAVLWGSLLAACKLHRDVEIGKWAAQRLFELDSGNSGPYVLLSNIHHKFRHHKQTAMRQHSLSNTSRTSEKVVQFTGTMQENLLAETDVTSHSSSSEFEEVSVVKKRLLVSDALKKFYEQSLSHTAASKSLVNSLEEEINYISHHGFGLNDNYFSRSSWTKPSSTSNQTPTPVTRPPRTPNRFPNSLYSIGNTSRPELEGDLFQRHLYRVRRPSPSPVTIRAISEG</sequence>
<dbReference type="FunFam" id="1.25.40.10:FF:000442">
    <property type="entry name" value="Pentatricopeptide repeat-containing protein At3g49710"/>
    <property type="match status" value="1"/>
</dbReference>
<evidence type="ECO:0000256" key="2">
    <source>
        <dbReference type="PROSITE-ProRule" id="PRU00708"/>
    </source>
</evidence>
<proteinExistence type="predicted"/>
<dbReference type="Pfam" id="PF01535">
    <property type="entry name" value="PPR"/>
    <property type="match status" value="7"/>
</dbReference>
<gene>
    <name evidence="4" type="ORF">MUK42_20137</name>
</gene>
<dbReference type="OrthoDB" id="1886324at2759"/>
<evidence type="ECO:0000313" key="4">
    <source>
        <dbReference type="EMBL" id="URD72215.1"/>
    </source>
</evidence>
<dbReference type="Pfam" id="PF13041">
    <property type="entry name" value="PPR_2"/>
    <property type="match status" value="3"/>
</dbReference>
<dbReference type="AlphaFoldDB" id="A0A9E7E875"/>
<dbReference type="NCBIfam" id="TIGR00756">
    <property type="entry name" value="PPR"/>
    <property type="match status" value="5"/>
</dbReference>
<accession>A0A9E7E875</accession>
<feature type="compositionally biased region" description="Low complexity" evidence="3">
    <location>
        <begin position="719"/>
        <end position="733"/>
    </location>
</feature>
<dbReference type="PROSITE" id="PS51375">
    <property type="entry name" value="PPR"/>
    <property type="match status" value="6"/>
</dbReference>
<dbReference type="PANTHER" id="PTHR47926:SF433">
    <property type="entry name" value="PENTATRICOPEPTIDE REPEAT-CONTAINING PROTEIN"/>
    <property type="match status" value="1"/>
</dbReference>
<keyword evidence="1" id="KW-0677">Repeat</keyword>
<dbReference type="FunFam" id="1.25.40.10:FF:000090">
    <property type="entry name" value="Pentatricopeptide repeat-containing protein, chloroplastic"/>
    <property type="match status" value="1"/>
</dbReference>
<reference evidence="4" key="1">
    <citation type="submission" date="2022-05" db="EMBL/GenBank/DDBJ databases">
        <title>The Musa troglodytarum L. genome provides insights into the mechanism of non-climacteric behaviour and enrichment of carotenoids.</title>
        <authorList>
            <person name="Wang J."/>
        </authorList>
    </citation>
    <scope>NUCLEOTIDE SEQUENCE</scope>
    <source>
        <tissue evidence="4">Leaf</tissue>
    </source>
</reference>
<organism evidence="4 5">
    <name type="scientific">Musa troglodytarum</name>
    <name type="common">fe'i banana</name>
    <dbReference type="NCBI Taxonomy" id="320322"/>
    <lineage>
        <taxon>Eukaryota</taxon>
        <taxon>Viridiplantae</taxon>
        <taxon>Streptophyta</taxon>
        <taxon>Embryophyta</taxon>
        <taxon>Tracheophyta</taxon>
        <taxon>Spermatophyta</taxon>
        <taxon>Magnoliopsida</taxon>
        <taxon>Liliopsida</taxon>
        <taxon>Zingiberales</taxon>
        <taxon>Musaceae</taxon>
        <taxon>Musa</taxon>
    </lineage>
</organism>
<dbReference type="InterPro" id="IPR046848">
    <property type="entry name" value="E_motif"/>
</dbReference>
<feature type="repeat" description="PPR" evidence="2">
    <location>
        <begin position="219"/>
        <end position="253"/>
    </location>
</feature>
<dbReference type="InterPro" id="IPR002885">
    <property type="entry name" value="PPR_rpt"/>
</dbReference>
<evidence type="ECO:0000256" key="1">
    <source>
        <dbReference type="ARBA" id="ARBA00022737"/>
    </source>
</evidence>
<dbReference type="InterPro" id="IPR046960">
    <property type="entry name" value="PPR_At4g14850-like_plant"/>
</dbReference>
<dbReference type="FunFam" id="1.25.40.10:FF:001181">
    <property type="entry name" value="PPR containing plant-like protein"/>
    <property type="match status" value="1"/>
</dbReference>
<dbReference type="EMBL" id="CP097502">
    <property type="protein sequence ID" value="URD72215.1"/>
    <property type="molecule type" value="Genomic_DNA"/>
</dbReference>
<dbReference type="InterPro" id="IPR011990">
    <property type="entry name" value="TPR-like_helical_dom_sf"/>
</dbReference>
<dbReference type="GO" id="GO:0003729">
    <property type="term" value="F:mRNA binding"/>
    <property type="evidence" value="ECO:0007669"/>
    <property type="project" value="UniProtKB-ARBA"/>
</dbReference>
<evidence type="ECO:0000313" key="5">
    <source>
        <dbReference type="Proteomes" id="UP001055439"/>
    </source>
</evidence>
<protein>
    <submittedName>
        <fullName evidence="4">Pentatricopeptide repeat-containing protein</fullName>
    </submittedName>
</protein>
<feature type="repeat" description="PPR" evidence="2">
    <location>
        <begin position="352"/>
        <end position="386"/>
    </location>
</feature>
<dbReference type="Pfam" id="PF20431">
    <property type="entry name" value="E_motif"/>
    <property type="match status" value="1"/>
</dbReference>
<feature type="repeat" description="PPR" evidence="2">
    <location>
        <begin position="459"/>
        <end position="493"/>
    </location>
</feature>
<name>A0A9E7E875_9LILI</name>
<feature type="repeat" description="PPR" evidence="2">
    <location>
        <begin position="290"/>
        <end position="324"/>
    </location>
</feature>
<evidence type="ECO:0000256" key="3">
    <source>
        <dbReference type="SAM" id="MobiDB-lite"/>
    </source>
</evidence>
<dbReference type="FunFam" id="1.25.40.10:FF:000073">
    <property type="entry name" value="Pentatricopeptide repeat-containing protein chloroplastic"/>
    <property type="match status" value="1"/>
</dbReference>
<dbReference type="Proteomes" id="UP001055439">
    <property type="component" value="Chromosome 1"/>
</dbReference>
<feature type="repeat" description="PPR" evidence="2">
    <location>
        <begin position="56"/>
        <end position="90"/>
    </location>
</feature>
<keyword evidence="5" id="KW-1185">Reference proteome</keyword>
<feature type="region of interest" description="Disordered" evidence="3">
    <location>
        <begin position="719"/>
        <end position="755"/>
    </location>
</feature>
<feature type="repeat" description="PPR" evidence="2">
    <location>
        <begin position="118"/>
        <end position="152"/>
    </location>
</feature>
<dbReference type="GO" id="GO:0009451">
    <property type="term" value="P:RNA modification"/>
    <property type="evidence" value="ECO:0007669"/>
    <property type="project" value="InterPro"/>
</dbReference>
<dbReference type="PANTHER" id="PTHR47926">
    <property type="entry name" value="PENTATRICOPEPTIDE REPEAT-CONTAINING PROTEIN"/>
    <property type="match status" value="1"/>
</dbReference>
<dbReference type="Gene3D" id="1.25.40.10">
    <property type="entry name" value="Tetratricopeptide repeat domain"/>
    <property type="match status" value="5"/>
</dbReference>